<accession>A0A1Z1SSC0</accession>
<evidence type="ECO:0000256" key="15">
    <source>
        <dbReference type="ARBA" id="ARBA00032877"/>
    </source>
</evidence>
<organism evidence="19 21">
    <name type="scientific">Proteus mirabilis</name>
    <dbReference type="NCBI Taxonomy" id="584"/>
    <lineage>
        <taxon>Bacteria</taxon>
        <taxon>Pseudomonadati</taxon>
        <taxon>Pseudomonadota</taxon>
        <taxon>Gammaproteobacteria</taxon>
        <taxon>Enterobacterales</taxon>
        <taxon>Morganellaceae</taxon>
        <taxon>Proteus</taxon>
    </lineage>
</organism>
<evidence type="ECO:0000256" key="5">
    <source>
        <dbReference type="ARBA" id="ARBA00022737"/>
    </source>
</evidence>
<evidence type="ECO:0000259" key="17">
    <source>
        <dbReference type="PROSITE" id="PS52039"/>
    </source>
</evidence>
<sequence length="684" mass="75999">MKLFLCEKPSQAKDIARVIGAHQRRDNFFQGNGVQVAWARGHLLEQAEPEAYGAQFAAPWRQSALPVIPEQWKMVVKKDAVSLFQTIKQLLSQATEVVIATDADREGEVIARELLEACHYRKKVQRLWLSALDEASIRQALNNLLPGEKTASLYSAGLGRARADWLIGMNMTRLFTLKARELGFGGILSVGRVQTPTLALIVRREREITHFVSKPFWRVTASLQHQGIIFQAHWRPASQYCDDEHRCIHVQAAQAVEQLCRQAGKATVCTVNETKGKALPPLPFDLGTLQQAASRRWGYSADKVLEIAQSLYEKHKATTYPRTDCGYLPVSMRADIPVVLDALSQSDPALQNVLAQLQPARISRVWNDAKITAHHAIIPTRQTPDLNAMNEAELNVYKLIRAHYLAQFLPDQEWDATEVFLDIGGQQFVAKGKVERVKGWSVLFVKHEDDPPVKEEAETGLEAGTETLPSLHEGEFCVVQEAKVVQLATSPPKPYTDGTLIAAMKNASSFITDPTLKKVLKENAGLGTEATRAGIITTLENRKLIVRQKKTLRATDTGCQLIDALPAACTDPGMTALWEQSLEQVAQGNLSLDVFMQKQISWLAHLIKKGGEMPLALDLPPMPSCPSCHGKMVLRESSKGRFWSCQRYPDCKGSVPLPEKMQGVTRGMNKRKKAVKKSITGLFT</sequence>
<feature type="domain" description="Toprim" evidence="16">
    <location>
        <begin position="1"/>
        <end position="133"/>
    </location>
</feature>
<keyword evidence="11 19" id="KW-0413">Isomerase</keyword>
<dbReference type="SMART" id="SM00493">
    <property type="entry name" value="TOPRIM"/>
    <property type="match status" value="1"/>
</dbReference>
<feature type="domain" description="Topo IA-type catalytic" evidence="17">
    <location>
        <begin position="150"/>
        <end position="607"/>
    </location>
</feature>
<dbReference type="EMBL" id="CP021694">
    <property type="protein sequence ID" value="ARX33449.1"/>
    <property type="molecule type" value="Genomic_DNA"/>
</dbReference>
<proteinExistence type="inferred from homology"/>
<dbReference type="PANTHER" id="PTHR11390">
    <property type="entry name" value="PROKARYOTIC DNA TOPOISOMERASE"/>
    <property type="match status" value="1"/>
</dbReference>
<evidence type="ECO:0000256" key="9">
    <source>
        <dbReference type="ARBA" id="ARBA00023029"/>
    </source>
</evidence>
<dbReference type="InterPro" id="IPR013497">
    <property type="entry name" value="Topo_IA_cen"/>
</dbReference>
<dbReference type="GO" id="GO:0006281">
    <property type="term" value="P:DNA repair"/>
    <property type="evidence" value="ECO:0007669"/>
    <property type="project" value="TreeGrafter"/>
</dbReference>
<dbReference type="InterPro" id="IPR000380">
    <property type="entry name" value="Topo_IA"/>
</dbReference>
<evidence type="ECO:0000259" key="16">
    <source>
        <dbReference type="PROSITE" id="PS50880"/>
    </source>
</evidence>
<evidence type="ECO:0000256" key="7">
    <source>
        <dbReference type="ARBA" id="ARBA00022833"/>
    </source>
</evidence>
<dbReference type="PROSITE" id="PS52039">
    <property type="entry name" value="TOPO_IA_2"/>
    <property type="match status" value="1"/>
</dbReference>
<dbReference type="InterPro" id="IPR013826">
    <property type="entry name" value="Topo_IA_cen_sub3"/>
</dbReference>
<evidence type="ECO:0000256" key="13">
    <source>
        <dbReference type="ARBA" id="ARBA00031985"/>
    </source>
</evidence>
<evidence type="ECO:0000256" key="1">
    <source>
        <dbReference type="ARBA" id="ARBA00000213"/>
    </source>
</evidence>
<dbReference type="Gene3D" id="3.40.50.140">
    <property type="match status" value="1"/>
</dbReference>
<dbReference type="OrthoDB" id="9803554at2"/>
<keyword evidence="7" id="KW-0862">Zinc</keyword>
<dbReference type="SUPFAM" id="SSF56712">
    <property type="entry name" value="Prokaryotic type I DNA topoisomerase"/>
    <property type="match status" value="1"/>
</dbReference>
<dbReference type="InterPro" id="IPR006171">
    <property type="entry name" value="TOPRIM_dom"/>
</dbReference>
<dbReference type="SUPFAM" id="SSF57783">
    <property type="entry name" value="Zinc beta-ribbon"/>
    <property type="match status" value="1"/>
</dbReference>
<dbReference type="GO" id="GO:0008270">
    <property type="term" value="F:zinc ion binding"/>
    <property type="evidence" value="ECO:0007669"/>
    <property type="project" value="UniProtKB-KW"/>
</dbReference>
<dbReference type="Gene3D" id="2.70.20.10">
    <property type="entry name" value="Topoisomerase I, domain 3"/>
    <property type="match status" value="1"/>
</dbReference>
<keyword evidence="4" id="KW-0479">Metal-binding</keyword>
<evidence type="ECO:0000313" key="18">
    <source>
        <dbReference type="EMBL" id="ARX33449.1"/>
    </source>
</evidence>
<dbReference type="SMART" id="SM00436">
    <property type="entry name" value="TOP1Bc"/>
    <property type="match status" value="1"/>
</dbReference>
<dbReference type="Pfam" id="PF01131">
    <property type="entry name" value="Topoisom_bac"/>
    <property type="match status" value="1"/>
</dbReference>
<dbReference type="GO" id="GO:0006310">
    <property type="term" value="P:DNA recombination"/>
    <property type="evidence" value="ECO:0007669"/>
    <property type="project" value="TreeGrafter"/>
</dbReference>
<dbReference type="Gene3D" id="3.30.65.10">
    <property type="entry name" value="Bacterial Topoisomerase I, domain 1"/>
    <property type="match status" value="1"/>
</dbReference>
<evidence type="ECO:0000256" key="3">
    <source>
        <dbReference type="ARBA" id="ARBA00012891"/>
    </source>
</evidence>
<comment type="catalytic activity">
    <reaction evidence="1">
        <text>ATP-independent breakage of single-stranded DNA, followed by passage and rejoining.</text>
        <dbReference type="EC" id="5.6.2.1"/>
    </reaction>
</comment>
<dbReference type="Gene3D" id="1.10.460.10">
    <property type="entry name" value="Topoisomerase I, domain 2"/>
    <property type="match status" value="1"/>
</dbReference>
<dbReference type="Proteomes" id="UP000251485">
    <property type="component" value="Unassembled WGS sequence"/>
</dbReference>
<dbReference type="PROSITE" id="PS00396">
    <property type="entry name" value="TOPO_IA_1"/>
    <property type="match status" value="1"/>
</dbReference>
<dbReference type="InterPro" id="IPR023405">
    <property type="entry name" value="Topo_IA_core_domain"/>
</dbReference>
<keyword evidence="9" id="KW-0799">Topoisomerase</keyword>
<dbReference type="InterPro" id="IPR013824">
    <property type="entry name" value="Topo_IA_cen_sub1"/>
</dbReference>
<keyword evidence="8" id="KW-0460">Magnesium</keyword>
<reference evidence="19 21" key="2">
    <citation type="submission" date="2018-06" db="EMBL/GenBank/DDBJ databases">
        <authorList>
            <consortium name="Pathogen Informatics"/>
            <person name="Doyle S."/>
        </authorList>
    </citation>
    <scope>NUCLEOTIDE SEQUENCE [LARGE SCALE GENOMIC DNA]</scope>
    <source>
        <strain evidence="19 21">NCTC10975</strain>
    </source>
</reference>
<dbReference type="OMA" id="AQWVPAK"/>
<dbReference type="GO" id="GO:0003917">
    <property type="term" value="F:DNA topoisomerase type I (single strand cut, ATP-independent) activity"/>
    <property type="evidence" value="ECO:0007669"/>
    <property type="project" value="UniProtKB-EC"/>
</dbReference>
<dbReference type="PROSITE" id="PS50880">
    <property type="entry name" value="TOPRIM"/>
    <property type="match status" value="1"/>
</dbReference>
<evidence type="ECO:0000256" key="2">
    <source>
        <dbReference type="ARBA" id="ARBA00009446"/>
    </source>
</evidence>
<dbReference type="InterPro" id="IPR023406">
    <property type="entry name" value="Topo_IA_AS"/>
</dbReference>
<evidence type="ECO:0000256" key="10">
    <source>
        <dbReference type="ARBA" id="ARBA00023125"/>
    </source>
</evidence>
<dbReference type="Pfam" id="PF01396">
    <property type="entry name" value="Zn_ribbon_Top1"/>
    <property type="match status" value="1"/>
</dbReference>
<dbReference type="GeneID" id="6801264"/>
<dbReference type="InterPro" id="IPR013498">
    <property type="entry name" value="Topo_IA_Znf"/>
</dbReference>
<keyword evidence="5" id="KW-0677">Repeat</keyword>
<dbReference type="Proteomes" id="UP000195540">
    <property type="component" value="Chromosome"/>
</dbReference>
<reference evidence="18 20" key="1">
    <citation type="submission" date="2017-05" db="EMBL/GenBank/DDBJ databases">
        <title>Whole genome sequencing of Proteus mirabilis AR_0155.</title>
        <authorList>
            <person name="Conlan S."/>
            <person name="Thomas P.J."/>
            <person name="Mullikin J."/>
            <person name="Frank K.M."/>
            <person name="Segre J.A."/>
        </authorList>
    </citation>
    <scope>NUCLEOTIDE SEQUENCE [LARGE SCALE GENOMIC DNA]</scope>
    <source>
        <strain evidence="18 20">AR_0155</strain>
    </source>
</reference>
<dbReference type="EMBL" id="UAUE01000039">
    <property type="protein sequence ID" value="SPZ04163.1"/>
    <property type="molecule type" value="Genomic_DNA"/>
</dbReference>
<evidence type="ECO:0000313" key="20">
    <source>
        <dbReference type="Proteomes" id="UP000195540"/>
    </source>
</evidence>
<dbReference type="AlphaFoldDB" id="A0A1Z1SSC0"/>
<dbReference type="RefSeq" id="WP_004239734.1">
    <property type="nucleotide sequence ID" value="NZ_CAXOHV010000012.1"/>
</dbReference>
<dbReference type="Pfam" id="PF01751">
    <property type="entry name" value="Toprim"/>
    <property type="match status" value="1"/>
</dbReference>
<dbReference type="Gene3D" id="1.10.290.10">
    <property type="entry name" value="Topoisomerase I, domain 4"/>
    <property type="match status" value="1"/>
</dbReference>
<dbReference type="InterPro" id="IPR013825">
    <property type="entry name" value="Topo_IA_cen_sub2"/>
</dbReference>
<evidence type="ECO:0000256" key="12">
    <source>
        <dbReference type="ARBA" id="ARBA00030003"/>
    </source>
</evidence>
<evidence type="ECO:0000313" key="19">
    <source>
        <dbReference type="EMBL" id="SPZ04163.1"/>
    </source>
</evidence>
<dbReference type="CDD" id="cd03362">
    <property type="entry name" value="TOPRIM_TopoIA_TopoIII"/>
    <property type="match status" value="1"/>
</dbReference>
<evidence type="ECO:0000256" key="14">
    <source>
        <dbReference type="ARBA" id="ARBA00032235"/>
    </source>
</evidence>
<evidence type="ECO:0000256" key="6">
    <source>
        <dbReference type="ARBA" id="ARBA00022771"/>
    </source>
</evidence>
<name>A0A1Z1SSC0_PROMI</name>
<evidence type="ECO:0000256" key="11">
    <source>
        <dbReference type="ARBA" id="ARBA00023235"/>
    </source>
</evidence>
<dbReference type="NCBIfam" id="NF005829">
    <property type="entry name" value="PRK07726.1"/>
    <property type="match status" value="1"/>
</dbReference>
<dbReference type="EC" id="5.6.2.1" evidence="3"/>
<dbReference type="PRINTS" id="PR00417">
    <property type="entry name" value="PRTPISMRASEI"/>
</dbReference>
<dbReference type="SMART" id="SM00437">
    <property type="entry name" value="TOP1Ac"/>
    <property type="match status" value="1"/>
</dbReference>
<dbReference type="NCBIfam" id="TIGR01056">
    <property type="entry name" value="topB"/>
    <property type="match status" value="1"/>
</dbReference>
<evidence type="ECO:0000313" key="21">
    <source>
        <dbReference type="Proteomes" id="UP000251485"/>
    </source>
</evidence>
<dbReference type="InterPro" id="IPR034144">
    <property type="entry name" value="TOPRIM_TopoIII"/>
</dbReference>
<dbReference type="GO" id="GO:0043597">
    <property type="term" value="C:cytoplasmic replication fork"/>
    <property type="evidence" value="ECO:0007669"/>
    <property type="project" value="TreeGrafter"/>
</dbReference>
<gene>
    <name evidence="19" type="primary">topB_2</name>
    <name evidence="18" type="ORF">AM402_04535</name>
    <name evidence="19" type="ORF">NCTC10975_05211</name>
</gene>
<dbReference type="GO" id="GO:0006265">
    <property type="term" value="P:DNA topological change"/>
    <property type="evidence" value="ECO:0007669"/>
    <property type="project" value="InterPro"/>
</dbReference>
<dbReference type="InterPro" id="IPR005738">
    <property type="entry name" value="TopoIII"/>
</dbReference>
<protein>
    <recommendedName>
        <fullName evidence="3">DNA topoisomerase</fullName>
        <ecNumber evidence="3">5.6.2.1</ecNumber>
    </recommendedName>
    <alternativeName>
        <fullName evidence="15">Omega-protein</fullName>
    </alternativeName>
    <alternativeName>
        <fullName evidence="14">Relaxing enzyme</fullName>
    </alternativeName>
    <alternativeName>
        <fullName evidence="12">Swivelase</fullName>
    </alternativeName>
    <alternativeName>
        <fullName evidence="13">Untwisting enzyme</fullName>
    </alternativeName>
</protein>
<dbReference type="GO" id="GO:0003677">
    <property type="term" value="F:DNA binding"/>
    <property type="evidence" value="ECO:0007669"/>
    <property type="project" value="UniProtKB-KW"/>
</dbReference>
<dbReference type="FunFam" id="1.10.290.10:FF:000004">
    <property type="entry name" value="DNA topoisomerase 3"/>
    <property type="match status" value="1"/>
</dbReference>
<evidence type="ECO:0000256" key="4">
    <source>
        <dbReference type="ARBA" id="ARBA00022723"/>
    </source>
</evidence>
<dbReference type="PANTHER" id="PTHR11390:SF21">
    <property type="entry name" value="DNA TOPOISOMERASE 3-ALPHA"/>
    <property type="match status" value="1"/>
</dbReference>
<comment type="similarity">
    <text evidence="2">Belongs to the type IA topoisomerase family.</text>
</comment>
<dbReference type="CDD" id="cd00186">
    <property type="entry name" value="TOP1Ac"/>
    <property type="match status" value="1"/>
</dbReference>
<dbReference type="STRING" id="584.AOUC001_14590"/>
<dbReference type="InterPro" id="IPR003601">
    <property type="entry name" value="Topo_IA_2"/>
</dbReference>
<evidence type="ECO:0000256" key="8">
    <source>
        <dbReference type="ARBA" id="ARBA00022842"/>
    </source>
</evidence>
<dbReference type="InterPro" id="IPR003602">
    <property type="entry name" value="Topo_IA_DNA-bd_dom"/>
</dbReference>
<keyword evidence="6" id="KW-0863">Zinc-finger</keyword>
<keyword evidence="10" id="KW-0238">DNA-binding</keyword>